<keyword evidence="3" id="KW-1064">Adaptive immunity</keyword>
<dbReference type="PANTHER" id="PTHR19343">
    <property type="entry name" value="T CELL RECEPTOR ALPHA VARIABLE 1-2"/>
    <property type="match status" value="1"/>
</dbReference>
<keyword evidence="1" id="KW-0732">Signal</keyword>
<evidence type="ECO:0000256" key="6">
    <source>
        <dbReference type="ARBA" id="ARBA00043266"/>
    </source>
</evidence>
<dbReference type="Proteomes" id="UP001181693">
    <property type="component" value="Unassembled WGS sequence"/>
</dbReference>
<dbReference type="EMBL" id="DYDO01000006">
    <property type="protein sequence ID" value="DBA22645.1"/>
    <property type="molecule type" value="Genomic_DNA"/>
</dbReference>
<keyword evidence="2" id="KW-0391">Immunity</keyword>
<dbReference type="SUPFAM" id="SSF48726">
    <property type="entry name" value="Immunoglobulin"/>
    <property type="match status" value="1"/>
</dbReference>
<reference evidence="8" key="1">
    <citation type="thesis" date="2020" institute="ProQuest LLC" country="789 East Eisenhower Parkway, Ann Arbor, MI, USA">
        <title>Comparative Genomics and Chromosome Evolution.</title>
        <authorList>
            <person name="Mudd A.B."/>
        </authorList>
    </citation>
    <scope>NUCLEOTIDE SEQUENCE</scope>
    <source>
        <strain evidence="8">1538</strain>
        <tissue evidence="8">Blood</tissue>
    </source>
</reference>
<name>A0AAV3A523_PYXAD</name>
<keyword evidence="9" id="KW-1185">Reference proteome</keyword>
<dbReference type="InterPro" id="IPR051006">
    <property type="entry name" value="TCR_variable_domain"/>
</dbReference>
<proteinExistence type="predicted"/>
<dbReference type="PROSITE" id="PS50835">
    <property type="entry name" value="IG_LIKE"/>
    <property type="match status" value="1"/>
</dbReference>
<comment type="caution">
    <text evidence="8">The sequence shown here is derived from an EMBL/GenBank/DDBJ whole genome shotgun (WGS) entry which is preliminary data.</text>
</comment>
<dbReference type="InterPro" id="IPR036179">
    <property type="entry name" value="Ig-like_dom_sf"/>
</dbReference>
<dbReference type="Pfam" id="PF07686">
    <property type="entry name" value="V-set"/>
    <property type="match status" value="1"/>
</dbReference>
<evidence type="ECO:0000256" key="5">
    <source>
        <dbReference type="ARBA" id="ARBA00023319"/>
    </source>
</evidence>
<dbReference type="InterPro" id="IPR013783">
    <property type="entry name" value="Ig-like_fold"/>
</dbReference>
<dbReference type="GO" id="GO:0002250">
    <property type="term" value="P:adaptive immune response"/>
    <property type="evidence" value="ECO:0007669"/>
    <property type="project" value="UniProtKB-KW"/>
</dbReference>
<dbReference type="GO" id="GO:0042101">
    <property type="term" value="C:T cell receptor complex"/>
    <property type="evidence" value="ECO:0007669"/>
    <property type="project" value="UniProtKB-KW"/>
</dbReference>
<evidence type="ECO:0000259" key="7">
    <source>
        <dbReference type="PROSITE" id="PS50835"/>
    </source>
</evidence>
<gene>
    <name evidence="8" type="ORF">GDO54_013659</name>
</gene>
<keyword evidence="6" id="KW-1279">T cell receptor</keyword>
<dbReference type="InterPro" id="IPR007110">
    <property type="entry name" value="Ig-like_dom"/>
</dbReference>
<accession>A0AAV3A523</accession>
<dbReference type="InterPro" id="IPR013106">
    <property type="entry name" value="Ig_V-set"/>
</dbReference>
<evidence type="ECO:0000313" key="8">
    <source>
        <dbReference type="EMBL" id="DBA22645.1"/>
    </source>
</evidence>
<dbReference type="PANTHER" id="PTHR19343:SF13">
    <property type="entry name" value="T CELL RECEPTOR ALPHA VARIABLE 21"/>
    <property type="match status" value="1"/>
</dbReference>
<sequence length="98" mass="11200">MFVSLPCEYNVGTFRSLKWFKQYPGDKLNELMTVLLDGNRTEGRLTVELQDKGSKRSVLHIEKPSVSDSALYLCAVEAQCTDFYYPENSKGVRTNTRN</sequence>
<organism evidence="8 9">
    <name type="scientific">Pyxicephalus adspersus</name>
    <name type="common">African bullfrog</name>
    <dbReference type="NCBI Taxonomy" id="30357"/>
    <lineage>
        <taxon>Eukaryota</taxon>
        <taxon>Metazoa</taxon>
        <taxon>Chordata</taxon>
        <taxon>Craniata</taxon>
        <taxon>Vertebrata</taxon>
        <taxon>Euteleostomi</taxon>
        <taxon>Amphibia</taxon>
        <taxon>Batrachia</taxon>
        <taxon>Anura</taxon>
        <taxon>Neobatrachia</taxon>
        <taxon>Ranoidea</taxon>
        <taxon>Pyxicephalidae</taxon>
        <taxon>Pyxicephalinae</taxon>
        <taxon>Pyxicephalus</taxon>
    </lineage>
</organism>
<dbReference type="SMART" id="SM00406">
    <property type="entry name" value="IGv"/>
    <property type="match status" value="1"/>
</dbReference>
<evidence type="ECO:0000256" key="4">
    <source>
        <dbReference type="ARBA" id="ARBA00023170"/>
    </source>
</evidence>
<dbReference type="Gene3D" id="2.60.40.10">
    <property type="entry name" value="Immunoglobulins"/>
    <property type="match status" value="1"/>
</dbReference>
<evidence type="ECO:0000256" key="1">
    <source>
        <dbReference type="ARBA" id="ARBA00022729"/>
    </source>
</evidence>
<keyword evidence="4" id="KW-0675">Receptor</keyword>
<evidence type="ECO:0000256" key="3">
    <source>
        <dbReference type="ARBA" id="ARBA00023130"/>
    </source>
</evidence>
<keyword evidence="5" id="KW-0393">Immunoglobulin domain</keyword>
<evidence type="ECO:0000256" key="2">
    <source>
        <dbReference type="ARBA" id="ARBA00022859"/>
    </source>
</evidence>
<feature type="domain" description="Ig-like" evidence="7">
    <location>
        <begin position="1"/>
        <end position="77"/>
    </location>
</feature>
<evidence type="ECO:0000313" key="9">
    <source>
        <dbReference type="Proteomes" id="UP001181693"/>
    </source>
</evidence>
<dbReference type="GO" id="GO:0042605">
    <property type="term" value="F:peptide antigen binding"/>
    <property type="evidence" value="ECO:0007669"/>
    <property type="project" value="TreeGrafter"/>
</dbReference>
<dbReference type="AlphaFoldDB" id="A0AAV3A523"/>
<protein>
    <recommendedName>
        <fullName evidence="7">Ig-like domain-containing protein</fullName>
    </recommendedName>
</protein>